<dbReference type="GeneTree" id="ENSGT00390000010118"/>
<feature type="chain" id="PRO_5034367428" evidence="1">
    <location>
        <begin position="24"/>
        <end position="299"/>
    </location>
</feature>
<name>A0A8C2ZAI5_CYCLU</name>
<dbReference type="OrthoDB" id="1046782at2759"/>
<dbReference type="SMART" id="SM00148">
    <property type="entry name" value="PLCXc"/>
    <property type="match status" value="1"/>
</dbReference>
<evidence type="ECO:0000313" key="4">
    <source>
        <dbReference type="Proteomes" id="UP000694565"/>
    </source>
</evidence>
<organism evidence="3 4">
    <name type="scientific">Cyclopterus lumpus</name>
    <name type="common">Lumpsucker</name>
    <dbReference type="NCBI Taxonomy" id="8103"/>
    <lineage>
        <taxon>Eukaryota</taxon>
        <taxon>Metazoa</taxon>
        <taxon>Chordata</taxon>
        <taxon>Craniata</taxon>
        <taxon>Vertebrata</taxon>
        <taxon>Euteleostomi</taxon>
        <taxon>Actinopterygii</taxon>
        <taxon>Neopterygii</taxon>
        <taxon>Teleostei</taxon>
        <taxon>Neoteleostei</taxon>
        <taxon>Acanthomorphata</taxon>
        <taxon>Eupercaria</taxon>
        <taxon>Perciformes</taxon>
        <taxon>Cottioidei</taxon>
        <taxon>Cottales</taxon>
        <taxon>Cyclopteridae</taxon>
        <taxon>Cyclopterus</taxon>
    </lineage>
</organism>
<reference evidence="3" key="2">
    <citation type="submission" date="2025-09" db="UniProtKB">
        <authorList>
            <consortium name="Ensembl"/>
        </authorList>
    </citation>
    <scope>IDENTIFICATION</scope>
</reference>
<dbReference type="KEGG" id="clum:117728154"/>
<sequence length="299" mass="33732">MKAGHKCPLLYFTLLSVTMWCHGKDGFFNDDGNLVLPGSYDVPWMAGIENFRTLSLITLPGSHESMALHGGPEVECQSWHLKDQLRAGIRFLDLKVFGLGDTLYVMHGVFYQQITLKDVLDTVRAFLSEFKTEAVLIRIQPESFEKNTVNQMVQSLIGNDPNVWLKSDMPNMGQIRGKIVLIQKSTFTLGIPFIETNGESVKEVSNVKAKDNRIIKQLNQANEAYGGDNAVLTYTSGSGLGTFFGMFLTPKRVAERVNPWLNQYIRQFYANKPRPCFGIIAMDFPGIDLIQTVINLNWW</sequence>
<dbReference type="SUPFAM" id="SSF51695">
    <property type="entry name" value="PLC-like phosphodiesterases"/>
    <property type="match status" value="1"/>
</dbReference>
<keyword evidence="4" id="KW-1185">Reference proteome</keyword>
<dbReference type="PANTHER" id="PTHR13593:SF147">
    <property type="entry name" value="1-PHOSPHATIDYLINOSITOL PHOSPHODIESTERASE-LIKE-RELATED"/>
    <property type="match status" value="1"/>
</dbReference>
<keyword evidence="1" id="KW-0732">Signal</keyword>
<dbReference type="PROSITE" id="PS50007">
    <property type="entry name" value="PIPLC_X_DOMAIN"/>
    <property type="match status" value="1"/>
</dbReference>
<dbReference type="AlphaFoldDB" id="A0A8C2ZAI5"/>
<dbReference type="InterPro" id="IPR000909">
    <property type="entry name" value="PLipase_C_PInositol-sp_X_dom"/>
</dbReference>
<accession>A0A8C2ZAI5</accession>
<dbReference type="Gene3D" id="3.20.20.190">
    <property type="entry name" value="Phosphatidylinositol (PI) phosphodiesterase"/>
    <property type="match status" value="1"/>
</dbReference>
<feature type="domain" description="Phosphatidylinositol-specific phospholipase C X" evidence="2">
    <location>
        <begin position="52"/>
        <end position="184"/>
    </location>
</feature>
<dbReference type="InterPro" id="IPR051057">
    <property type="entry name" value="PI-PLC_domain"/>
</dbReference>
<dbReference type="Proteomes" id="UP000694565">
    <property type="component" value="Unplaced"/>
</dbReference>
<evidence type="ECO:0000313" key="3">
    <source>
        <dbReference type="Ensembl" id="ENSCLMP00005024480.1"/>
    </source>
</evidence>
<gene>
    <name evidence="3" type="primary">LOC117728154</name>
</gene>
<feature type="signal peptide" evidence="1">
    <location>
        <begin position="1"/>
        <end position="23"/>
    </location>
</feature>
<dbReference type="Ensembl" id="ENSCLMT00005025595.1">
    <property type="protein sequence ID" value="ENSCLMP00005024480.1"/>
    <property type="gene ID" value="ENSCLMG00005012085.1"/>
</dbReference>
<evidence type="ECO:0000256" key="1">
    <source>
        <dbReference type="SAM" id="SignalP"/>
    </source>
</evidence>
<dbReference type="GO" id="GO:0006629">
    <property type="term" value="P:lipid metabolic process"/>
    <property type="evidence" value="ECO:0007669"/>
    <property type="project" value="InterPro"/>
</dbReference>
<dbReference type="InterPro" id="IPR017946">
    <property type="entry name" value="PLC-like_Pdiesterase_TIM-brl"/>
</dbReference>
<reference evidence="3" key="1">
    <citation type="submission" date="2025-08" db="UniProtKB">
        <authorList>
            <consortium name="Ensembl"/>
        </authorList>
    </citation>
    <scope>IDENTIFICATION</scope>
</reference>
<evidence type="ECO:0000259" key="2">
    <source>
        <dbReference type="SMART" id="SM00148"/>
    </source>
</evidence>
<proteinExistence type="predicted"/>
<dbReference type="PANTHER" id="PTHR13593">
    <property type="match status" value="1"/>
</dbReference>
<protein>
    <submittedName>
        <fullName evidence="3">Si:dkey-152b24.6</fullName>
    </submittedName>
</protein>
<dbReference type="GO" id="GO:0008081">
    <property type="term" value="F:phosphoric diester hydrolase activity"/>
    <property type="evidence" value="ECO:0007669"/>
    <property type="project" value="InterPro"/>
</dbReference>
<dbReference type="Pfam" id="PF00388">
    <property type="entry name" value="PI-PLC-X"/>
    <property type="match status" value="1"/>
</dbReference>
<dbReference type="RefSeq" id="XP_034384809.1">
    <property type="nucleotide sequence ID" value="XM_034528918.1"/>
</dbReference>
<dbReference type="GeneID" id="117728154"/>